<keyword evidence="3" id="KW-1185">Reference proteome</keyword>
<evidence type="ECO:0000313" key="3">
    <source>
        <dbReference type="Proteomes" id="UP000824120"/>
    </source>
</evidence>
<organism evidence="2 3">
    <name type="scientific">Solanum commersonii</name>
    <name type="common">Commerson's wild potato</name>
    <name type="synonym">Commerson's nightshade</name>
    <dbReference type="NCBI Taxonomy" id="4109"/>
    <lineage>
        <taxon>Eukaryota</taxon>
        <taxon>Viridiplantae</taxon>
        <taxon>Streptophyta</taxon>
        <taxon>Embryophyta</taxon>
        <taxon>Tracheophyta</taxon>
        <taxon>Spermatophyta</taxon>
        <taxon>Magnoliopsida</taxon>
        <taxon>eudicotyledons</taxon>
        <taxon>Gunneridae</taxon>
        <taxon>Pentapetalae</taxon>
        <taxon>asterids</taxon>
        <taxon>lamiids</taxon>
        <taxon>Solanales</taxon>
        <taxon>Solanaceae</taxon>
        <taxon>Solanoideae</taxon>
        <taxon>Solaneae</taxon>
        <taxon>Solanum</taxon>
    </lineage>
</organism>
<name>A0A9J6ATP2_SOLCO</name>
<comment type="caution">
    <text evidence="2">The sequence shown here is derived from an EMBL/GenBank/DDBJ whole genome shotgun (WGS) entry which is preliminary data.</text>
</comment>
<accession>A0A9J6ATP2</accession>
<dbReference type="AlphaFoldDB" id="A0A9J6ATP2"/>
<feature type="region of interest" description="Disordered" evidence="1">
    <location>
        <begin position="116"/>
        <end position="135"/>
    </location>
</feature>
<gene>
    <name evidence="2" type="ORF">H5410_012915</name>
</gene>
<protein>
    <submittedName>
        <fullName evidence="2">Uncharacterized protein</fullName>
    </submittedName>
</protein>
<feature type="compositionally biased region" description="Basic residues" evidence="1">
    <location>
        <begin position="119"/>
        <end position="130"/>
    </location>
</feature>
<evidence type="ECO:0000313" key="2">
    <source>
        <dbReference type="EMBL" id="KAG5627697.1"/>
    </source>
</evidence>
<dbReference type="Proteomes" id="UP000824120">
    <property type="component" value="Chromosome 2"/>
</dbReference>
<dbReference type="EMBL" id="JACXVP010000002">
    <property type="protein sequence ID" value="KAG5627697.1"/>
    <property type="molecule type" value="Genomic_DNA"/>
</dbReference>
<dbReference type="OrthoDB" id="1327154at2759"/>
<proteinExistence type="predicted"/>
<evidence type="ECO:0000256" key="1">
    <source>
        <dbReference type="SAM" id="MobiDB-lite"/>
    </source>
</evidence>
<sequence>MSKKAEPTGQFLNLTRARTNLTHSKSYMLLVLPNKQAIARSGYVSNNEDPQRPRPKNAKFIDENVVIKVVVAIFSTTSVVICCDPLLQQGLVALTISNTNIMAPVKRKIVLTKETTHTKIQKRPRTRTCRKKNENSTTTLLEELASEAVSSSK</sequence>
<reference evidence="2 3" key="1">
    <citation type="submission" date="2020-09" db="EMBL/GenBank/DDBJ databases">
        <title>De no assembly of potato wild relative species, Solanum commersonii.</title>
        <authorList>
            <person name="Cho K."/>
        </authorList>
    </citation>
    <scope>NUCLEOTIDE SEQUENCE [LARGE SCALE GENOMIC DNA]</scope>
    <source>
        <strain evidence="2">LZ3.2</strain>
        <tissue evidence="2">Leaf</tissue>
    </source>
</reference>